<accession>A0A7H0VB90</accession>
<dbReference type="EMBL" id="CP060139">
    <property type="protein sequence ID" value="QNR22945.1"/>
    <property type="molecule type" value="Genomic_DNA"/>
</dbReference>
<keyword evidence="3" id="KW-1185">Reference proteome</keyword>
<protein>
    <submittedName>
        <fullName evidence="2">Uncharacterized protein</fullName>
    </submittedName>
</protein>
<dbReference type="KEGG" id="chyd:H4K34_11205"/>
<sequence>MQKKITYKVDLLRVSSALTLNGEKQLEAVPLIEELKAVNYYLPNDTISLGKTNLYLVKGRLPHPKKEDHFAITVVETNVKDPFQENGQ</sequence>
<reference evidence="2 3" key="1">
    <citation type="submission" date="2020-08" db="EMBL/GenBank/DDBJ databases">
        <title>Croceimicrobium hydrocarbonivorans gen. nov., sp. nov., a novel marine bacterium isolated from a bacterial consortium that degrades polyethylene terephthalate.</title>
        <authorList>
            <person name="Liu R."/>
        </authorList>
    </citation>
    <scope>NUCLEOTIDE SEQUENCE [LARGE SCALE GENOMIC DNA]</scope>
    <source>
        <strain evidence="2 3">A20-9</strain>
    </source>
</reference>
<dbReference type="AlphaFoldDB" id="A0A7H0VB90"/>
<gene>
    <name evidence="1" type="ORF">H4K34_11205</name>
    <name evidence="2" type="ORF">H4K34_11420</name>
</gene>
<name>A0A7H0VB90_9FLAO</name>
<evidence type="ECO:0000313" key="2">
    <source>
        <dbReference type="EMBL" id="QNR22988.1"/>
    </source>
</evidence>
<organism evidence="2 3">
    <name type="scientific">Croceimicrobium hydrocarbonivorans</name>
    <dbReference type="NCBI Taxonomy" id="2761580"/>
    <lineage>
        <taxon>Bacteria</taxon>
        <taxon>Pseudomonadati</taxon>
        <taxon>Bacteroidota</taxon>
        <taxon>Flavobacteriia</taxon>
        <taxon>Flavobacteriales</taxon>
        <taxon>Owenweeksiaceae</taxon>
        <taxon>Croceimicrobium</taxon>
    </lineage>
</organism>
<evidence type="ECO:0000313" key="3">
    <source>
        <dbReference type="Proteomes" id="UP000516305"/>
    </source>
</evidence>
<dbReference type="RefSeq" id="WP_210757514.1">
    <property type="nucleotide sequence ID" value="NZ_CP060139.1"/>
</dbReference>
<dbReference type="EMBL" id="CP060139">
    <property type="protein sequence ID" value="QNR22988.1"/>
    <property type="molecule type" value="Genomic_DNA"/>
</dbReference>
<dbReference type="Proteomes" id="UP000516305">
    <property type="component" value="Chromosome"/>
</dbReference>
<proteinExistence type="predicted"/>
<dbReference type="KEGG" id="chyd:H4K34_11420"/>
<evidence type="ECO:0000313" key="1">
    <source>
        <dbReference type="EMBL" id="QNR22945.1"/>
    </source>
</evidence>